<dbReference type="GO" id="GO:0008893">
    <property type="term" value="F:guanosine-3',5'-bis(diphosphate) 3'-diphosphatase activity"/>
    <property type="evidence" value="ECO:0007669"/>
    <property type="project" value="TreeGrafter"/>
</dbReference>
<evidence type="ECO:0000259" key="4">
    <source>
        <dbReference type="PROSITE" id="PS51831"/>
    </source>
</evidence>
<sequence>MMLPSNVKNTPNPDASLSDTEADMTDSLKTDIDGNVINNITNSNNIVDTSISPDITLPNSYDDEQLNQTSYMHNLPKLSHHLVDEAQRNLMRAVAYLNDAEKQDVLKACAYGDKAHIKDKRKSGEPYITHPIAVAEILAGFRLDRDTIIAAILHDTVEDTEVTSEEISQLFGDTVASLVDGVTKLKSSNHNKRQNKAATFHKIMSATLDDPRVLIIKLADRLHNMSTLDSVRREKQKSTASETLEFYVPFARLMGMNDIADYMEILCYRNLDPVMYTKMSDKLLQHGLGRKYQKETIQQYLNYVLDRHHISGHVRTLENTVIMYRQFFRNRGEIDDLLRHYAFEIVTNTIEDCDLLAAYLIKKYRISENFVEDNIRHPLPGGNQSLTLIYKRDNDTIKVTLLTRKMEAVSRLGVISAEQASDLSRSVIKASLRNMKELIDYNTEGEGKEGDPDYDEMVETIDELISYLNTRKILCYSPKGRAYELPRGATALDFAYAVGPKVGNIAVGAKINGEKAKLGSNLKSGATVEIEVDPNAKPKAEWLGIVVTSKAQRSLKRWFSSLPIEEQQQHGKQALDRALQTYGRSLDDLTEADWQDLLLWQNVEKIEDLYERMSAGALLPQLVVSRLFSDDVTKTHQQASKKGFDRPNQLLSNANGVEVHFAGCCRPIFGDPIIGHLTMHGLVLHRHRCYSIVSKYVDKPYELVQLDWYSEEEIEKSIEHPSERPHFTAYLKINLALTDEQVSHVLYTLRQLSIGIEKLDVRSDSTIIHVIVRSRSHVLEGIEALRPHVGFGSIRRLYRL</sequence>
<evidence type="ECO:0000256" key="3">
    <source>
        <dbReference type="SAM" id="MobiDB-lite"/>
    </source>
</evidence>
<protein>
    <submittedName>
        <fullName evidence="5">Bifunctional (P)ppGpp synthase/hydrolase SpoT</fullName>
    </submittedName>
</protein>
<dbReference type="Proteomes" id="UP000188169">
    <property type="component" value="Unassembled WGS sequence"/>
</dbReference>
<dbReference type="InterPro" id="IPR007685">
    <property type="entry name" value="RelA_SpoT"/>
</dbReference>
<dbReference type="PROSITE" id="PS51831">
    <property type="entry name" value="HD"/>
    <property type="match status" value="1"/>
</dbReference>
<accession>A0A1R4EGY4</accession>
<feature type="compositionally biased region" description="Polar residues" evidence="3">
    <location>
        <begin position="1"/>
        <end position="19"/>
    </location>
</feature>
<evidence type="ECO:0000313" key="6">
    <source>
        <dbReference type="Proteomes" id="UP000188169"/>
    </source>
</evidence>
<organism evidence="5 6">
    <name type="scientific">Psychrobacter pasteurii</name>
    <dbReference type="NCBI Taxonomy" id="1945520"/>
    <lineage>
        <taxon>Bacteria</taxon>
        <taxon>Pseudomonadati</taxon>
        <taxon>Pseudomonadota</taxon>
        <taxon>Gammaproteobacteria</taxon>
        <taxon>Moraxellales</taxon>
        <taxon>Moraxellaceae</taxon>
        <taxon>Psychrobacter</taxon>
    </lineage>
</organism>
<dbReference type="SUPFAM" id="SSF109604">
    <property type="entry name" value="HD-domain/PDEase-like"/>
    <property type="match status" value="1"/>
</dbReference>
<dbReference type="CDD" id="cd00077">
    <property type="entry name" value="HDc"/>
    <property type="match status" value="1"/>
</dbReference>
<dbReference type="GO" id="GO:0042594">
    <property type="term" value="P:response to starvation"/>
    <property type="evidence" value="ECO:0007669"/>
    <property type="project" value="TreeGrafter"/>
</dbReference>
<dbReference type="SMART" id="SM00471">
    <property type="entry name" value="HDc"/>
    <property type="match status" value="1"/>
</dbReference>
<evidence type="ECO:0000256" key="2">
    <source>
        <dbReference type="ARBA" id="ARBA00022801"/>
    </source>
</evidence>
<dbReference type="EMBL" id="FUGD01000102">
    <property type="protein sequence ID" value="SJM37748.1"/>
    <property type="molecule type" value="Genomic_DNA"/>
</dbReference>
<dbReference type="SUPFAM" id="SSF81301">
    <property type="entry name" value="Nucleotidyltransferase"/>
    <property type="match status" value="1"/>
</dbReference>
<dbReference type="InterPro" id="IPR043519">
    <property type="entry name" value="NT_sf"/>
</dbReference>
<dbReference type="SUPFAM" id="SSF81271">
    <property type="entry name" value="TGS-like"/>
    <property type="match status" value="1"/>
</dbReference>
<dbReference type="Pfam" id="PF02824">
    <property type="entry name" value="TGS"/>
    <property type="match status" value="1"/>
</dbReference>
<dbReference type="PANTHER" id="PTHR21262:SF36">
    <property type="entry name" value="BIFUNCTIONAL (P)PPGPP SYNTHASE_HYDROLASE SPOT"/>
    <property type="match status" value="1"/>
</dbReference>
<proteinExistence type="inferred from homology"/>
<comment type="similarity">
    <text evidence="1">Belongs to the RelA/SpoT family.</text>
</comment>
<dbReference type="Gene3D" id="1.10.3210.10">
    <property type="entry name" value="Hypothetical protein af1432"/>
    <property type="match status" value="1"/>
</dbReference>
<feature type="domain" description="HD" evidence="4">
    <location>
        <begin position="127"/>
        <end position="225"/>
    </location>
</feature>
<evidence type="ECO:0000256" key="1">
    <source>
        <dbReference type="ARBA" id="ARBA00007476"/>
    </source>
</evidence>
<feature type="region of interest" description="Disordered" evidence="3">
    <location>
        <begin position="1"/>
        <end position="21"/>
    </location>
</feature>
<keyword evidence="6" id="KW-1185">Reference proteome</keyword>
<dbReference type="STRING" id="1945520.A1019T_01732"/>
<dbReference type="InterPro" id="IPR012676">
    <property type="entry name" value="TGS-like"/>
</dbReference>
<keyword evidence="2 5" id="KW-0378">Hydrolase</keyword>
<dbReference type="InterPro" id="IPR004095">
    <property type="entry name" value="TGS"/>
</dbReference>
<gene>
    <name evidence="5" type="primary">spoT</name>
    <name evidence="5" type="ORF">A1019T_01732</name>
</gene>
<dbReference type="InterPro" id="IPR012675">
    <property type="entry name" value="Beta-grasp_dom_sf"/>
</dbReference>
<dbReference type="Pfam" id="PF13328">
    <property type="entry name" value="HD_4"/>
    <property type="match status" value="1"/>
</dbReference>
<dbReference type="FunFam" id="1.10.3210.10:FF:000001">
    <property type="entry name" value="GTP pyrophosphokinase RelA"/>
    <property type="match status" value="1"/>
</dbReference>
<dbReference type="PANTHER" id="PTHR21262">
    <property type="entry name" value="GUANOSINE-3',5'-BIS DIPHOSPHATE 3'-PYROPHOSPHOHYDROLASE"/>
    <property type="match status" value="1"/>
</dbReference>
<dbReference type="Gene3D" id="3.10.20.30">
    <property type="match status" value="1"/>
</dbReference>
<name>A0A1R4EGY4_9GAMM</name>
<evidence type="ECO:0000313" key="5">
    <source>
        <dbReference type="EMBL" id="SJM37748.1"/>
    </source>
</evidence>
<dbReference type="CDD" id="cd05399">
    <property type="entry name" value="NT_Rel-Spo_like"/>
    <property type="match status" value="1"/>
</dbReference>
<dbReference type="InterPro" id="IPR003607">
    <property type="entry name" value="HD/PDEase_dom"/>
</dbReference>
<dbReference type="UniPathway" id="UPA00908">
    <property type="reaction ID" value="UER00886"/>
</dbReference>
<dbReference type="GO" id="GO:0008728">
    <property type="term" value="F:GTP diphosphokinase activity"/>
    <property type="evidence" value="ECO:0007669"/>
    <property type="project" value="TreeGrafter"/>
</dbReference>
<dbReference type="InterPro" id="IPR006674">
    <property type="entry name" value="HD_domain"/>
</dbReference>
<dbReference type="AlphaFoldDB" id="A0A1R4EGY4"/>
<reference evidence="6" key="1">
    <citation type="submission" date="2017-02" db="EMBL/GenBank/DDBJ databases">
        <authorList>
            <person name="Mornico D."/>
        </authorList>
    </citation>
    <scope>NUCLEOTIDE SEQUENCE [LARGE SCALE GENOMIC DNA]</scope>
</reference>
<dbReference type="GO" id="GO:0005886">
    <property type="term" value="C:plasma membrane"/>
    <property type="evidence" value="ECO:0007669"/>
    <property type="project" value="TreeGrafter"/>
</dbReference>
<dbReference type="GO" id="GO:0015970">
    <property type="term" value="P:guanosine tetraphosphate biosynthetic process"/>
    <property type="evidence" value="ECO:0007669"/>
    <property type="project" value="UniProtKB-UniPathway"/>
</dbReference>